<dbReference type="Gene3D" id="1.10.275.10">
    <property type="entry name" value="Fumarase/aspartase (N-terminal domain)"/>
    <property type="match status" value="1"/>
</dbReference>
<gene>
    <name evidence="10" type="primary">hutH</name>
    <name evidence="10" type="ORF">Q6348_14430</name>
</gene>
<dbReference type="RefSeq" id="WP_304602095.1">
    <property type="nucleotide sequence ID" value="NZ_JAUQYP010000002.1"/>
</dbReference>
<dbReference type="Proteomes" id="UP001232536">
    <property type="component" value="Unassembled WGS sequence"/>
</dbReference>
<dbReference type="Pfam" id="PF00221">
    <property type="entry name" value="Lyase_aromatic"/>
    <property type="match status" value="1"/>
</dbReference>
<comment type="caution">
    <text evidence="10">The sequence shown here is derived from an EMBL/GenBank/DDBJ whole genome shotgun (WGS) entry which is preliminary data.</text>
</comment>
<keyword evidence="4 7" id="KW-0456">Lyase</keyword>
<comment type="subcellular location">
    <subcellularLocation>
        <location evidence="9">Cytoplasm</location>
    </subcellularLocation>
</comment>
<evidence type="ECO:0000256" key="1">
    <source>
        <dbReference type="ARBA" id="ARBA00005113"/>
    </source>
</evidence>
<reference evidence="10 11" key="1">
    <citation type="submission" date="2023-07" db="EMBL/GenBank/DDBJ databases">
        <title>Description of novel actinomycetes strains, isolated from tidal flat sediment.</title>
        <authorList>
            <person name="Lu C."/>
        </authorList>
    </citation>
    <scope>NUCLEOTIDE SEQUENCE [LARGE SCALE GENOMIC DNA]</scope>
    <source>
        <strain evidence="10 11">SYSU T00b441</strain>
    </source>
</reference>
<evidence type="ECO:0000313" key="10">
    <source>
        <dbReference type="EMBL" id="MDO8108392.1"/>
    </source>
</evidence>
<dbReference type="SUPFAM" id="SSF48557">
    <property type="entry name" value="L-aspartase-like"/>
    <property type="match status" value="1"/>
</dbReference>
<evidence type="ECO:0000256" key="8">
    <source>
        <dbReference type="RuleBase" id="RU004479"/>
    </source>
</evidence>
<protein>
    <recommendedName>
        <fullName evidence="2 6">Histidine ammonia-lyase</fullName>
        <ecNumber evidence="2 6">4.3.1.3</ecNumber>
    </recommendedName>
</protein>
<dbReference type="EMBL" id="JAUQYP010000002">
    <property type="protein sequence ID" value="MDO8108392.1"/>
    <property type="molecule type" value="Genomic_DNA"/>
</dbReference>
<evidence type="ECO:0000313" key="11">
    <source>
        <dbReference type="Proteomes" id="UP001232536"/>
    </source>
</evidence>
<comment type="catalytic activity">
    <reaction evidence="5 8">
        <text>L-histidine = trans-urocanate + NH4(+)</text>
        <dbReference type="Rhea" id="RHEA:21232"/>
        <dbReference type="ChEBI" id="CHEBI:17771"/>
        <dbReference type="ChEBI" id="CHEBI:28938"/>
        <dbReference type="ChEBI" id="CHEBI:57595"/>
        <dbReference type="EC" id="4.3.1.3"/>
    </reaction>
</comment>
<sequence>MLTQPGRSRSDLAVLVDVGPLRPEDVVAVARHGAPVRLTDAARAAVAAGRAVIDELAADPRPHYGVSTGFGALATTSIPPERRGDLQRSLVRSHAAGSGAEVPREVTRALMLLRLSTLATGRTGVRPVVAQTYADVLSAGITPVVHEYGSLGCSGDLSPLAHCALAVMGEGTVRDATGTLLPAADALAAAGIAPVTLVEKEGLALVNGTDGMLGMLLLAAHDLAALISTADLAAALTVEALRGSSTVFDADLQDLRPHPGQAASAANLRHVLSGSRLVQHRTDGVFTRVQDAYSLRCAPQVHGAARDTLDHALTVARRELAAAIDNPVVTLDGRLESNGNFHGAPVAYVLDFLAIAVADLASISERRSDRMLDTARSHGLPPFLADDPGVDSGHMIAQYTQAGIVAELKRLAAPASVDSIPSSAMQEDHVSMGWSAGLKLRRAIDGLRDVLAIEILTACRALDLRARTEPDAAPSATAAAVRAALRAYVAGPGPDRFLSPQIEAAVDLVRDGTLLAAARAALAAHGHDLL</sequence>
<proteinExistence type="inferred from homology"/>
<dbReference type="PANTHER" id="PTHR10362">
    <property type="entry name" value="HISTIDINE AMMONIA-LYASE"/>
    <property type="match status" value="1"/>
</dbReference>
<name>A0ABT9DBY5_9CELL</name>
<dbReference type="InterPro" id="IPR022313">
    <property type="entry name" value="Phe/His_NH3-lyase_AS"/>
</dbReference>
<accession>A0ABT9DBY5</accession>
<evidence type="ECO:0000256" key="4">
    <source>
        <dbReference type="ARBA" id="ARBA00023239"/>
    </source>
</evidence>
<dbReference type="PROSITE" id="PS00488">
    <property type="entry name" value="PAL_HISTIDASE"/>
    <property type="match status" value="1"/>
</dbReference>
<dbReference type="NCBIfam" id="NF006871">
    <property type="entry name" value="PRK09367.1"/>
    <property type="match status" value="1"/>
</dbReference>
<dbReference type="EC" id="4.3.1.3" evidence="2 6"/>
<evidence type="ECO:0000256" key="5">
    <source>
        <dbReference type="ARBA" id="ARBA00049269"/>
    </source>
</evidence>
<dbReference type="GO" id="GO:0004397">
    <property type="term" value="F:histidine ammonia-lyase activity"/>
    <property type="evidence" value="ECO:0007669"/>
    <property type="project" value="UniProtKB-EC"/>
</dbReference>
<evidence type="ECO:0000256" key="6">
    <source>
        <dbReference type="NCBIfam" id="TIGR01225"/>
    </source>
</evidence>
<organism evidence="10 11">
    <name type="scientific">Actinotalea lenta</name>
    <dbReference type="NCBI Taxonomy" id="3064654"/>
    <lineage>
        <taxon>Bacteria</taxon>
        <taxon>Bacillati</taxon>
        <taxon>Actinomycetota</taxon>
        <taxon>Actinomycetes</taxon>
        <taxon>Micrococcales</taxon>
        <taxon>Cellulomonadaceae</taxon>
        <taxon>Actinotalea</taxon>
    </lineage>
</organism>
<comment type="similarity">
    <text evidence="7">Belongs to the PAL/histidase family.</text>
</comment>
<dbReference type="NCBIfam" id="TIGR01225">
    <property type="entry name" value="hutH"/>
    <property type="match status" value="1"/>
</dbReference>
<dbReference type="InterPro" id="IPR024083">
    <property type="entry name" value="Fumarase/histidase_N"/>
</dbReference>
<evidence type="ECO:0000256" key="9">
    <source>
        <dbReference type="RuleBase" id="RU004480"/>
    </source>
</evidence>
<evidence type="ECO:0000256" key="7">
    <source>
        <dbReference type="RuleBase" id="RU003954"/>
    </source>
</evidence>
<keyword evidence="11" id="KW-1185">Reference proteome</keyword>
<dbReference type="CDD" id="cd00332">
    <property type="entry name" value="PAL-HAL"/>
    <property type="match status" value="1"/>
</dbReference>
<evidence type="ECO:0000256" key="3">
    <source>
        <dbReference type="ARBA" id="ARBA00022808"/>
    </source>
</evidence>
<evidence type="ECO:0000256" key="2">
    <source>
        <dbReference type="ARBA" id="ARBA00012994"/>
    </source>
</evidence>
<comment type="pathway">
    <text evidence="1 8">Amino-acid degradation; L-histidine degradation into L-glutamate; N-formimidoyl-L-glutamate from L-histidine: step 1/3.</text>
</comment>
<dbReference type="Gene3D" id="1.20.200.10">
    <property type="entry name" value="Fumarase/aspartase (Central domain)"/>
    <property type="match status" value="1"/>
</dbReference>
<dbReference type="InterPro" id="IPR005921">
    <property type="entry name" value="HutH"/>
</dbReference>
<dbReference type="InterPro" id="IPR001106">
    <property type="entry name" value="Aromatic_Lyase"/>
</dbReference>
<keyword evidence="3 8" id="KW-0369">Histidine metabolism</keyword>
<dbReference type="InterPro" id="IPR008948">
    <property type="entry name" value="L-Aspartase-like"/>
</dbReference>